<evidence type="ECO:0000313" key="4">
    <source>
        <dbReference type="EMBL" id="RUO75177.1"/>
    </source>
</evidence>
<proteinExistence type="inferred from homology"/>
<dbReference type="Gene3D" id="2.40.50.580">
    <property type="match status" value="1"/>
</dbReference>
<dbReference type="Pfam" id="PF03749">
    <property type="entry name" value="SfsA"/>
    <property type="match status" value="1"/>
</dbReference>
<dbReference type="Proteomes" id="UP000287908">
    <property type="component" value="Unassembled WGS sequence"/>
</dbReference>
<dbReference type="RefSeq" id="WP_126785050.1">
    <property type="nucleotide sequence ID" value="NZ_PIQF01000003.1"/>
</dbReference>
<dbReference type="GO" id="GO:0003677">
    <property type="term" value="F:DNA binding"/>
    <property type="evidence" value="ECO:0007669"/>
    <property type="project" value="InterPro"/>
</dbReference>
<protein>
    <recommendedName>
        <fullName evidence="1">Sugar fermentation stimulation protein homolog</fullName>
    </recommendedName>
</protein>
<keyword evidence="5" id="KW-1185">Reference proteome</keyword>
<dbReference type="EMBL" id="PIQF01000003">
    <property type="protein sequence ID" value="RUO75177.1"/>
    <property type="molecule type" value="Genomic_DNA"/>
</dbReference>
<dbReference type="PANTHER" id="PTHR30545">
    <property type="entry name" value="SUGAR FERMENTATION STIMULATION PROTEIN A"/>
    <property type="match status" value="1"/>
</dbReference>
<dbReference type="PANTHER" id="PTHR30545:SF2">
    <property type="entry name" value="SUGAR FERMENTATION STIMULATION PROTEIN A"/>
    <property type="match status" value="1"/>
</dbReference>
<sequence>MQFNKPLKQGVLRKRYKRFLADIDFGDGHITTVHCPNTGAMTGCAEPGYEAWCSDSENPKRKYQQTWELARDFNNHWIVVNTQRANTIAGEALQQRTISTLADITDWQAERKYGEQNSRIDWLGTCPDGSHCFVEVKSVTLAEGEYGYFPDAVSTRGQKHLQELIQMRQQGHRAVLLFLVMHSAIEQVSPAAHIDPKYAQLCREAANAGVEFYAVKSSISEQQITVDRPLTVNLPGS</sequence>
<comment type="caution">
    <text evidence="4">The sequence shown here is derived from an EMBL/GenBank/DDBJ whole genome shotgun (WGS) entry which is preliminary data.</text>
</comment>
<dbReference type="Gene3D" id="3.40.1350.60">
    <property type="match status" value="1"/>
</dbReference>
<feature type="domain" description="Sugar fermentation stimulation protein C-terminal" evidence="2">
    <location>
        <begin position="83"/>
        <end position="222"/>
    </location>
</feature>
<gene>
    <name evidence="1" type="primary">sfsA</name>
    <name evidence="4" type="ORF">CWI81_09335</name>
</gene>
<dbReference type="OrthoDB" id="9802365at2"/>
<feature type="domain" description="SfsA N-terminal OB" evidence="3">
    <location>
        <begin position="14"/>
        <end position="80"/>
    </location>
</feature>
<dbReference type="HAMAP" id="MF_00095">
    <property type="entry name" value="SfsA"/>
    <property type="match status" value="1"/>
</dbReference>
<accession>A0A432ZB39</accession>
<dbReference type="InterPro" id="IPR005224">
    <property type="entry name" value="SfsA"/>
</dbReference>
<evidence type="ECO:0000313" key="5">
    <source>
        <dbReference type="Proteomes" id="UP000287908"/>
    </source>
</evidence>
<reference evidence="4 5" key="1">
    <citation type="journal article" date="2011" name="Front. Microbiol.">
        <title>Genomic signatures of strain selection and enhancement in Bacillus atrophaeus var. globigii, a historical biowarfare simulant.</title>
        <authorList>
            <person name="Gibbons H.S."/>
            <person name="Broomall S.M."/>
            <person name="McNew L.A."/>
            <person name="Daligault H."/>
            <person name="Chapman C."/>
            <person name="Bruce D."/>
            <person name="Karavis M."/>
            <person name="Krepps M."/>
            <person name="McGregor P.A."/>
            <person name="Hong C."/>
            <person name="Park K.H."/>
            <person name="Akmal A."/>
            <person name="Feldman A."/>
            <person name="Lin J.S."/>
            <person name="Chang W.E."/>
            <person name="Higgs B.W."/>
            <person name="Demirev P."/>
            <person name="Lindquist J."/>
            <person name="Liem A."/>
            <person name="Fochler E."/>
            <person name="Read T.D."/>
            <person name="Tapia R."/>
            <person name="Johnson S."/>
            <person name="Bishop-Lilly K.A."/>
            <person name="Detter C."/>
            <person name="Han C."/>
            <person name="Sozhamannan S."/>
            <person name="Rosenzweig C.N."/>
            <person name="Skowronski E.W."/>
        </authorList>
    </citation>
    <scope>NUCLEOTIDE SEQUENCE [LARGE SCALE GENOMIC DNA]</scope>
    <source>
        <strain evidence="4 5">CL-SP19</strain>
    </source>
</reference>
<organism evidence="4 5">
    <name type="scientific">Idiomarina seosinensis</name>
    <dbReference type="NCBI Taxonomy" id="281739"/>
    <lineage>
        <taxon>Bacteria</taxon>
        <taxon>Pseudomonadati</taxon>
        <taxon>Pseudomonadota</taxon>
        <taxon>Gammaproteobacteria</taxon>
        <taxon>Alteromonadales</taxon>
        <taxon>Idiomarinaceae</taxon>
        <taxon>Idiomarina</taxon>
    </lineage>
</organism>
<dbReference type="NCBIfam" id="TIGR00230">
    <property type="entry name" value="sfsA"/>
    <property type="match status" value="1"/>
</dbReference>
<name>A0A432ZB39_9GAMM</name>
<dbReference type="AlphaFoldDB" id="A0A432ZB39"/>
<evidence type="ECO:0000259" key="3">
    <source>
        <dbReference type="Pfam" id="PF17746"/>
    </source>
</evidence>
<dbReference type="Pfam" id="PF17746">
    <property type="entry name" value="SfsA_N"/>
    <property type="match status" value="1"/>
</dbReference>
<dbReference type="InterPro" id="IPR041465">
    <property type="entry name" value="SfsA_N"/>
</dbReference>
<comment type="similarity">
    <text evidence="1">Belongs to the SfsA family.</text>
</comment>
<evidence type="ECO:0000256" key="1">
    <source>
        <dbReference type="HAMAP-Rule" id="MF_00095"/>
    </source>
</evidence>
<evidence type="ECO:0000259" key="2">
    <source>
        <dbReference type="Pfam" id="PF03749"/>
    </source>
</evidence>
<dbReference type="InterPro" id="IPR040452">
    <property type="entry name" value="SfsA_C"/>
</dbReference>
<dbReference type="CDD" id="cd22359">
    <property type="entry name" value="SfsA-like_bacterial"/>
    <property type="match status" value="1"/>
</dbReference>